<dbReference type="EMBL" id="BPLQ01008569">
    <property type="protein sequence ID" value="GIY38208.1"/>
    <property type="molecule type" value="Genomic_DNA"/>
</dbReference>
<proteinExistence type="predicted"/>
<evidence type="ECO:0000313" key="1">
    <source>
        <dbReference type="EMBL" id="GIY38208.1"/>
    </source>
</evidence>
<comment type="caution">
    <text evidence="1">The sequence shown here is derived from an EMBL/GenBank/DDBJ whole genome shotgun (WGS) entry which is preliminary data.</text>
</comment>
<name>A0AAV4T2Y8_9ARAC</name>
<protein>
    <submittedName>
        <fullName evidence="1">Uncharacterized protein</fullName>
    </submittedName>
</protein>
<evidence type="ECO:0000313" key="2">
    <source>
        <dbReference type="Proteomes" id="UP001054837"/>
    </source>
</evidence>
<dbReference type="Proteomes" id="UP001054837">
    <property type="component" value="Unassembled WGS sequence"/>
</dbReference>
<keyword evidence="2" id="KW-1185">Reference proteome</keyword>
<accession>A0AAV4T2Y8</accession>
<gene>
    <name evidence="1" type="ORF">CDAR_451221</name>
</gene>
<reference evidence="1 2" key="1">
    <citation type="submission" date="2021-06" db="EMBL/GenBank/DDBJ databases">
        <title>Caerostris darwini draft genome.</title>
        <authorList>
            <person name="Kono N."/>
            <person name="Arakawa K."/>
        </authorList>
    </citation>
    <scope>NUCLEOTIDE SEQUENCE [LARGE SCALE GENOMIC DNA]</scope>
</reference>
<sequence>MNTFIFLARKNVAKWSPNPRNFSRRRAINQAIVAIVATVPPLPFRYSEHSTEDQHCQKNLKLIILPCGIGILQNVSSPNDWPFRKAGQQHLVIWVGLVCHARFVIGYLPQ</sequence>
<organism evidence="1 2">
    <name type="scientific">Caerostris darwini</name>
    <dbReference type="NCBI Taxonomy" id="1538125"/>
    <lineage>
        <taxon>Eukaryota</taxon>
        <taxon>Metazoa</taxon>
        <taxon>Ecdysozoa</taxon>
        <taxon>Arthropoda</taxon>
        <taxon>Chelicerata</taxon>
        <taxon>Arachnida</taxon>
        <taxon>Araneae</taxon>
        <taxon>Araneomorphae</taxon>
        <taxon>Entelegynae</taxon>
        <taxon>Araneoidea</taxon>
        <taxon>Araneidae</taxon>
        <taxon>Caerostris</taxon>
    </lineage>
</organism>
<dbReference type="AlphaFoldDB" id="A0AAV4T2Y8"/>